<dbReference type="PANTHER" id="PTHR43908:SF3">
    <property type="entry name" value="AT29763P-RELATED"/>
    <property type="match status" value="1"/>
</dbReference>
<feature type="compositionally biased region" description="Polar residues" evidence="1">
    <location>
        <begin position="202"/>
        <end position="215"/>
    </location>
</feature>
<dbReference type="PRINTS" id="PR00625">
    <property type="entry name" value="JDOMAIN"/>
</dbReference>
<sequence length="584" mass="65610">MVTDEVWIDQTTYYSVLGLTTDASDSQIKKAYRRIAMAIHPDKNKSKSAAELFKLVSHAQSVLTDKEKKRDYNIKLISKGLHTYVPKACRLSTLVEKSTITSQSPKKPAKVSPQKIVPRSSSARATSPVAPPKPGPQTSFQRRNKPYEQQPYGFGIGDDTVQNSPSSKGSHTPNRDKPFKAKSYQHQRPVTTKPAADESKIRGSTYSSRFPATSVDSHDDNQDLLATFSRGKRSKLNGDKLTDTDNQEPPLSPFMNQHQRHYARSAYQDKERSRRSTSPIKQQTNSSVETLQDIRNIVENLNKVQVETNASKKTTSATVVDQEPANGRVSNAETRGHLQNNTTPDSQETRQQSIPQKRSVAVDGPSINPSALGSPEAIRLSELENVLPNDDMFFDMRQVSDTLDDVRVKRAKSAHTDQTVKRVSIQRGKTSQSEFAARGSEPQSLSRPVNEPLPRIYKVEQLSFRELGLDATLVGIPLPTIPSLHANVMDKQEILHTTEMVKDFQDRASKHKRQLLDALLRRSTADDLFHERLARVENTAILLQVKKYDMELGERLQELQNRQRLVSESYATFLKSLYHRTSGS</sequence>
<proteinExistence type="predicted"/>
<dbReference type="PANTHER" id="PTHR43908">
    <property type="entry name" value="AT29763P-RELATED"/>
    <property type="match status" value="1"/>
</dbReference>
<dbReference type="InterPro" id="IPR001623">
    <property type="entry name" value="DnaJ_domain"/>
</dbReference>
<feature type="compositionally biased region" description="Polar residues" evidence="1">
    <location>
        <begin position="309"/>
        <end position="319"/>
    </location>
</feature>
<dbReference type="Gene3D" id="1.10.287.110">
    <property type="entry name" value="DnaJ domain"/>
    <property type="match status" value="1"/>
</dbReference>
<dbReference type="EMBL" id="LT598455">
    <property type="protein sequence ID" value="SCU87532.1"/>
    <property type="molecule type" value="Genomic_DNA"/>
</dbReference>
<gene>
    <name evidence="3" type="ORF">LADA_0E04566G</name>
</gene>
<evidence type="ECO:0000256" key="1">
    <source>
        <dbReference type="SAM" id="MobiDB-lite"/>
    </source>
</evidence>
<dbReference type="GO" id="GO:0005789">
    <property type="term" value="C:endoplasmic reticulum membrane"/>
    <property type="evidence" value="ECO:0007669"/>
    <property type="project" value="TreeGrafter"/>
</dbReference>
<dbReference type="SUPFAM" id="SSF46565">
    <property type="entry name" value="Chaperone J-domain"/>
    <property type="match status" value="1"/>
</dbReference>
<dbReference type="GO" id="GO:0071218">
    <property type="term" value="P:cellular response to misfolded protein"/>
    <property type="evidence" value="ECO:0007669"/>
    <property type="project" value="TreeGrafter"/>
</dbReference>
<dbReference type="InterPro" id="IPR036869">
    <property type="entry name" value="J_dom_sf"/>
</dbReference>
<dbReference type="CDD" id="cd06257">
    <property type="entry name" value="DnaJ"/>
    <property type="match status" value="1"/>
</dbReference>
<feature type="compositionally biased region" description="Polar residues" evidence="1">
    <location>
        <begin position="276"/>
        <end position="288"/>
    </location>
</feature>
<feature type="compositionally biased region" description="Polar residues" evidence="1">
    <location>
        <begin position="328"/>
        <end position="356"/>
    </location>
</feature>
<reference evidence="4" key="1">
    <citation type="submission" date="2016-03" db="EMBL/GenBank/DDBJ databases">
        <authorList>
            <person name="Devillers H."/>
        </authorList>
    </citation>
    <scope>NUCLEOTIDE SEQUENCE [LARGE SCALE GENOMIC DNA]</scope>
</reference>
<dbReference type="AlphaFoldDB" id="A0A1G4JBT0"/>
<evidence type="ECO:0000259" key="2">
    <source>
        <dbReference type="PROSITE" id="PS50076"/>
    </source>
</evidence>
<dbReference type="Proteomes" id="UP000190274">
    <property type="component" value="Chromosome E"/>
</dbReference>
<evidence type="ECO:0000313" key="4">
    <source>
        <dbReference type="Proteomes" id="UP000190274"/>
    </source>
</evidence>
<feature type="domain" description="J" evidence="2">
    <location>
        <begin position="12"/>
        <end position="76"/>
    </location>
</feature>
<dbReference type="PROSITE" id="PS50076">
    <property type="entry name" value="DNAJ_2"/>
    <property type="match status" value="1"/>
</dbReference>
<evidence type="ECO:0000313" key="3">
    <source>
        <dbReference type="EMBL" id="SCU87532.1"/>
    </source>
</evidence>
<feature type="compositionally biased region" description="Basic and acidic residues" evidence="1">
    <location>
        <begin position="410"/>
        <end position="420"/>
    </location>
</feature>
<organism evidence="3 4">
    <name type="scientific">Lachancea dasiensis</name>
    <dbReference type="NCBI Taxonomy" id="1072105"/>
    <lineage>
        <taxon>Eukaryota</taxon>
        <taxon>Fungi</taxon>
        <taxon>Dikarya</taxon>
        <taxon>Ascomycota</taxon>
        <taxon>Saccharomycotina</taxon>
        <taxon>Saccharomycetes</taxon>
        <taxon>Saccharomycetales</taxon>
        <taxon>Saccharomycetaceae</taxon>
        <taxon>Lachancea</taxon>
    </lineage>
</organism>
<dbReference type="STRING" id="1266660.A0A1G4JBT0"/>
<feature type="region of interest" description="Disordered" evidence="1">
    <location>
        <begin position="309"/>
        <end position="375"/>
    </location>
</feature>
<feature type="region of interest" description="Disordered" evidence="1">
    <location>
        <begin position="97"/>
        <end position="288"/>
    </location>
</feature>
<feature type="compositionally biased region" description="Polar residues" evidence="1">
    <location>
        <begin position="160"/>
        <end position="172"/>
    </location>
</feature>
<dbReference type="SMART" id="SM00271">
    <property type="entry name" value="DnaJ"/>
    <property type="match status" value="1"/>
</dbReference>
<dbReference type="Pfam" id="PF00226">
    <property type="entry name" value="DnaJ"/>
    <property type="match status" value="1"/>
</dbReference>
<name>A0A1G4JBT0_9SACH</name>
<accession>A0A1G4JBT0</accession>
<feature type="region of interest" description="Disordered" evidence="1">
    <location>
        <begin position="410"/>
        <end position="449"/>
    </location>
</feature>
<dbReference type="InterPro" id="IPR051100">
    <property type="entry name" value="DnaJ_subfamily_B/C"/>
</dbReference>
<keyword evidence="4" id="KW-1185">Reference proteome</keyword>
<dbReference type="OrthoDB" id="10250354at2759"/>
<dbReference type="GO" id="GO:0030544">
    <property type="term" value="F:Hsp70 protein binding"/>
    <property type="evidence" value="ECO:0007669"/>
    <property type="project" value="TreeGrafter"/>
</dbReference>
<protein>
    <submittedName>
        <fullName evidence="3">LADA_0E04566g1_1</fullName>
    </submittedName>
</protein>